<feature type="signal peptide" evidence="9">
    <location>
        <begin position="1"/>
        <end position="19"/>
    </location>
</feature>
<dbReference type="GO" id="GO:0005737">
    <property type="term" value="C:cytoplasm"/>
    <property type="evidence" value="ECO:0007669"/>
    <property type="project" value="UniProtKB-SubCell"/>
</dbReference>
<evidence type="ECO:0000256" key="2">
    <source>
        <dbReference type="ARBA" id="ARBA00022490"/>
    </source>
</evidence>
<feature type="coiled-coil region" evidence="7">
    <location>
        <begin position="185"/>
        <end position="226"/>
    </location>
</feature>
<feature type="coiled-coil region" evidence="7">
    <location>
        <begin position="294"/>
        <end position="370"/>
    </location>
</feature>
<evidence type="ECO:0000256" key="4">
    <source>
        <dbReference type="ARBA" id="ARBA00022840"/>
    </source>
</evidence>
<keyword evidence="6 7" id="KW-0238">DNA-binding</keyword>
<proteinExistence type="inferred from homology"/>
<dbReference type="KEGG" id="ebla:JGUZn3_18610"/>
<dbReference type="Gene3D" id="3.40.50.300">
    <property type="entry name" value="P-loop containing nucleotide triphosphate hydrolases"/>
    <property type="match status" value="2"/>
</dbReference>
<dbReference type="Pfam" id="PF02463">
    <property type="entry name" value="SMC_N"/>
    <property type="match status" value="1"/>
</dbReference>
<accession>A0A7H1NTG5</accession>
<dbReference type="GO" id="GO:0030261">
    <property type="term" value="P:chromosome condensation"/>
    <property type="evidence" value="ECO:0007669"/>
    <property type="project" value="InterPro"/>
</dbReference>
<evidence type="ECO:0000256" key="3">
    <source>
        <dbReference type="ARBA" id="ARBA00022741"/>
    </source>
</evidence>
<dbReference type="PIRSF" id="PIRSF005719">
    <property type="entry name" value="SMC"/>
    <property type="match status" value="1"/>
</dbReference>
<dbReference type="RefSeq" id="WP_203413273.1">
    <property type="nucleotide sequence ID" value="NZ_CP060244.1"/>
</dbReference>
<keyword evidence="9" id="KW-0732">Signal</keyword>
<comment type="function">
    <text evidence="7">Required for chromosome condensation and partitioning.</text>
</comment>
<dbReference type="PANTHER" id="PTHR43977">
    <property type="entry name" value="STRUCTURAL MAINTENANCE OF CHROMOSOMES PROTEIN 3"/>
    <property type="match status" value="1"/>
</dbReference>
<dbReference type="FunFam" id="3.40.50.300:FF:000901">
    <property type="entry name" value="Chromosome partition protein Smc"/>
    <property type="match status" value="1"/>
</dbReference>
<dbReference type="GO" id="GO:0006260">
    <property type="term" value="P:DNA replication"/>
    <property type="evidence" value="ECO:0007669"/>
    <property type="project" value="UniProtKB-UniRule"/>
</dbReference>
<dbReference type="EMBL" id="CP060244">
    <property type="protein sequence ID" value="QNT79075.1"/>
    <property type="molecule type" value="Genomic_DNA"/>
</dbReference>
<evidence type="ECO:0000256" key="1">
    <source>
        <dbReference type="ARBA" id="ARBA00004496"/>
    </source>
</evidence>
<feature type="coiled-coil region" evidence="7">
    <location>
        <begin position="1061"/>
        <end position="1095"/>
    </location>
</feature>
<feature type="coiled-coil region" evidence="7">
    <location>
        <begin position="1332"/>
        <end position="1366"/>
    </location>
</feature>
<dbReference type="GO" id="GO:0007059">
    <property type="term" value="P:chromosome segregation"/>
    <property type="evidence" value="ECO:0007669"/>
    <property type="project" value="UniProtKB-UniRule"/>
</dbReference>
<dbReference type="CDD" id="cd03278">
    <property type="entry name" value="ABC_SMC_barmotin"/>
    <property type="match status" value="1"/>
</dbReference>
<comment type="subcellular location">
    <subcellularLocation>
        <location evidence="1 7">Cytoplasm</location>
    </subcellularLocation>
</comment>
<evidence type="ECO:0000313" key="11">
    <source>
        <dbReference type="EMBL" id="QNT79075.1"/>
    </source>
</evidence>
<reference evidence="11 12" key="1">
    <citation type="submission" date="2020-08" db="EMBL/GenBank/DDBJ databases">
        <title>Complete genome sequence of Entomobacter blattae G55GP.</title>
        <authorList>
            <person name="Poehlein A."/>
            <person name="Guzman J."/>
            <person name="Daniel R."/>
            <person name="Vilcinskas A."/>
        </authorList>
    </citation>
    <scope>NUCLEOTIDE SEQUENCE [LARGE SCALE GENOMIC DNA]</scope>
    <source>
        <strain evidence="11 12">G55GP</strain>
    </source>
</reference>
<dbReference type="GO" id="GO:0007062">
    <property type="term" value="P:sister chromatid cohesion"/>
    <property type="evidence" value="ECO:0007669"/>
    <property type="project" value="InterPro"/>
</dbReference>
<dbReference type="HAMAP" id="MF_01894">
    <property type="entry name" value="Smc_prok"/>
    <property type="match status" value="1"/>
</dbReference>
<evidence type="ECO:0000313" key="12">
    <source>
        <dbReference type="Proteomes" id="UP000516349"/>
    </source>
</evidence>
<protein>
    <recommendedName>
        <fullName evidence="7">Chromosome partition protein Smc</fullName>
    </recommendedName>
</protein>
<evidence type="ECO:0000256" key="9">
    <source>
        <dbReference type="SAM" id="SignalP"/>
    </source>
</evidence>
<keyword evidence="5 7" id="KW-0175">Coiled coil</keyword>
<dbReference type="InterPro" id="IPR027417">
    <property type="entry name" value="P-loop_NTPase"/>
</dbReference>
<sequence length="1526" mass="172994">MRVRCVCFLLTILMPPAITKLRLTGFKSFADTATVDILPGLTGIVGPNGCGKSNITEALRWVMGESSARSLRGEGMEDVIFSGTSVRSSRNLAEVSLTIEQATGLAPSPFREASNLEITRRIERNTGSLYTINAQTRRARDVQTLFADMAIGARSSAMVSQGRISHLVSAKPEERRIILEEAAGITGLHARRKEAEQKLQATETNLERTTDQLNQLYTQIESLTEQSAQAKIYRTLSENIRKTEAALFYLQFSQLQKSYTHTKEQLEKSVELYSDLKRTLAHSIEKIHSDETALKNCQTTMEAQREEREKLRIQIEMLAHEEKQAQLAQENLNSQIEQLATSLAVAENHYNDAQTTSSNLQKEYDVLRDQQHHLLHDVKQQEEEGLALQTQGHVLQERLGQCSAALQEGEQTQKHLSENLQATKEKLAQLLAQASELSDERTTLLSKMPTQEALLDAEKKVALLAEQQKTLNTEILKIETEQAPYELRFQQAQKEWERTRQERLSLTSRLEKKRELCEQTRTLLETLKEEQILSKQKLSSLSARNSLQDQIESSTKKLEDIRQTQELYQQDYQLTLKKTEEQKKHQQDFYAEQHNRAALLSHYEKTVQNLEKQLGQLNATLKEFQNSLENPQILGQLTQRRQQIENQYDQLKKEKDKHEALLEDTKTILSQTQSEILTYQAEIERLEAQKKGIQAIWQPAAADLQAKKSYLLLSEHIPVPDGLEAALAIALQQGLEAAYDTTDAPLFWAELPLFSAPPFPSAEIKAFSTLFTFPPTLARAFAFIGLITPTTDILTCLSSLQPGQTLVSKEGGLWRWDGLCIKPGQPSAGALRLAQRHTLTELEKKLKQTAQALHPLLQKVEETTHELACQTSALKALKITMADCEHQLLTHKTQEEAALNRQVIAQTKISTTEQQYHHISQQKADALTALEEAKKAYSSYSDPQNIEEATHYAQSVQDSALATLQAQQKTLHLHELSLQNMRNEYASLQKDITSLKTQIESQNQSFLHKKHELAELEHEVEEIHNQLENLPSDVLLEQQALSYKNQLLENDQKKDQLLKALAATNQDYTQHSTALEALQQQLNVHSSRLSTIEQHFQPLQRSIEDNQTQIALYEDRLSQLPDLTLLRKEKDNAQLAYNEHTKASNAHQKCLSETHTQLQICHTRLPVLQAEIEQWKERLLNAETQKQRLTHQKEHLEKDRDNAFQRPTDEQQTLATLTNALASIEDQVQNNQTTFQNLTLTLQESIASKNLLEHKKQTLRENIIRLESKQDQIKQQLNEITEDLQQKSPALSEEDKKTLSHESENTLKKKLSRLTEDRTALGPVNLRADMECQSIQEEATTLQNDCDDLSAAIAKLRHSLSELNQEGRDKLKNTFTLINRNFQALFTRMFNGGKAYLSLTGNPDPLLAGLEIFVQPPGKKMASLSLLSGGEQALTALSLIFAVFYCTPAPLCVLDEVDAPLDDANIERFCTLLRDMVSETGTRFLIVTHHQLTMANMDRLYGVTMQERGISRVLSVDFAKAMAIID</sequence>
<feature type="compositionally biased region" description="Basic and acidic residues" evidence="8">
    <location>
        <begin position="1293"/>
        <end position="1307"/>
    </location>
</feature>
<feature type="domain" description="RecF/RecN/SMC N-terminal" evidence="10">
    <location>
        <begin position="18"/>
        <end position="1511"/>
    </location>
</feature>
<evidence type="ECO:0000256" key="8">
    <source>
        <dbReference type="SAM" id="MobiDB-lite"/>
    </source>
</evidence>
<feature type="coiled-coil region" evidence="7">
    <location>
        <begin position="964"/>
        <end position="1033"/>
    </location>
</feature>
<dbReference type="GO" id="GO:0005524">
    <property type="term" value="F:ATP binding"/>
    <property type="evidence" value="ECO:0007669"/>
    <property type="project" value="UniProtKB-UniRule"/>
</dbReference>
<evidence type="ECO:0000256" key="7">
    <source>
        <dbReference type="HAMAP-Rule" id="MF_01894"/>
    </source>
</evidence>
<gene>
    <name evidence="7 11" type="primary">smc</name>
    <name evidence="11" type="ORF">JGUZn3_18610</name>
</gene>
<feature type="chain" id="PRO_5028895828" description="Chromosome partition protein Smc" evidence="9">
    <location>
        <begin position="20"/>
        <end position="1526"/>
    </location>
</feature>
<evidence type="ECO:0000256" key="5">
    <source>
        <dbReference type="ARBA" id="ARBA00023054"/>
    </source>
</evidence>
<feature type="region of interest" description="Disordered" evidence="8">
    <location>
        <begin position="1283"/>
        <end position="1307"/>
    </location>
</feature>
<organism evidence="11 12">
    <name type="scientific">Entomobacter blattae</name>
    <dbReference type="NCBI Taxonomy" id="2762277"/>
    <lineage>
        <taxon>Bacteria</taxon>
        <taxon>Pseudomonadati</taxon>
        <taxon>Pseudomonadota</taxon>
        <taxon>Alphaproteobacteria</taxon>
        <taxon>Acetobacterales</taxon>
        <taxon>Acetobacteraceae</taxon>
        <taxon>Entomobacter</taxon>
    </lineage>
</organism>
<keyword evidence="4 7" id="KW-0067">ATP-binding</keyword>
<dbReference type="Proteomes" id="UP000516349">
    <property type="component" value="Chromosome"/>
</dbReference>
<name>A0A7H1NTG5_9PROT</name>
<dbReference type="InterPro" id="IPR003395">
    <property type="entry name" value="RecF/RecN/SMC_N"/>
</dbReference>
<dbReference type="GO" id="GO:0016887">
    <property type="term" value="F:ATP hydrolysis activity"/>
    <property type="evidence" value="ECO:0007669"/>
    <property type="project" value="InterPro"/>
</dbReference>
<evidence type="ECO:0000256" key="6">
    <source>
        <dbReference type="ARBA" id="ARBA00023125"/>
    </source>
</evidence>
<keyword evidence="12" id="KW-1185">Reference proteome</keyword>
<comment type="domain">
    <text evidence="7">Contains large globular domains required for ATP hydrolysis at each terminus and a third globular domain forming a flexible hinge near the middle of the molecule. These domains are separated by coiled-coil structures.</text>
</comment>
<keyword evidence="2 7" id="KW-0963">Cytoplasm</keyword>
<keyword evidence="3 7" id="KW-0547">Nucleotide-binding</keyword>
<comment type="similarity">
    <text evidence="7">Belongs to the SMC family.</text>
</comment>
<dbReference type="InterPro" id="IPR024704">
    <property type="entry name" value="SMC"/>
</dbReference>
<dbReference type="InterPro" id="IPR011890">
    <property type="entry name" value="SMC_prok"/>
</dbReference>
<dbReference type="SUPFAM" id="SSF52540">
    <property type="entry name" value="P-loop containing nucleoside triphosphate hydrolases"/>
    <property type="match status" value="1"/>
</dbReference>
<feature type="coiled-coil region" evidence="7">
    <location>
        <begin position="406"/>
        <end position="474"/>
    </location>
</feature>
<comment type="subunit">
    <text evidence="7">Homodimer.</text>
</comment>
<feature type="coiled-coil region" evidence="7">
    <location>
        <begin position="510"/>
        <end position="564"/>
    </location>
</feature>
<feature type="binding site" evidence="7">
    <location>
        <begin position="47"/>
        <end position="54"/>
    </location>
    <ligand>
        <name>ATP</name>
        <dbReference type="ChEBI" id="CHEBI:30616"/>
    </ligand>
</feature>
<evidence type="ECO:0000259" key="10">
    <source>
        <dbReference type="Pfam" id="PF02463"/>
    </source>
</evidence>
<dbReference type="GO" id="GO:0003677">
    <property type="term" value="F:DNA binding"/>
    <property type="evidence" value="ECO:0007669"/>
    <property type="project" value="UniProtKB-UniRule"/>
</dbReference>
<feature type="coiled-coil region" evidence="7">
    <location>
        <begin position="600"/>
        <end position="696"/>
    </location>
</feature>